<proteinExistence type="inferred from homology"/>
<evidence type="ECO:0000256" key="3">
    <source>
        <dbReference type="ARBA" id="ARBA00022576"/>
    </source>
</evidence>
<comment type="cofactor">
    <cofactor evidence="1">
        <name>pyridoxal 5'-phosphate</name>
        <dbReference type="ChEBI" id="CHEBI:597326"/>
    </cofactor>
</comment>
<reference evidence="7 8" key="1">
    <citation type="submission" date="2017-09" db="EMBL/GenBank/DDBJ databases">
        <authorList>
            <person name="Lee N."/>
            <person name="Cho B.-K."/>
        </authorList>
    </citation>
    <scope>NUCLEOTIDE SEQUENCE [LARGE SCALE GENOMIC DNA]</scope>
    <source>
        <strain evidence="7 8">ATCC 39115</strain>
    </source>
</reference>
<dbReference type="PANTHER" id="PTHR46383:SF1">
    <property type="entry name" value="ASPARTATE AMINOTRANSFERASE"/>
    <property type="match status" value="1"/>
</dbReference>
<keyword evidence="4" id="KW-0808">Transferase</keyword>
<dbReference type="GO" id="GO:0008483">
    <property type="term" value="F:transaminase activity"/>
    <property type="evidence" value="ECO:0007669"/>
    <property type="project" value="UniProtKB-KW"/>
</dbReference>
<organism evidence="7 8">
    <name type="scientific">Streptomyces viridosporus T7A</name>
    <dbReference type="NCBI Taxonomy" id="665577"/>
    <lineage>
        <taxon>Bacteria</taxon>
        <taxon>Bacillati</taxon>
        <taxon>Actinomycetota</taxon>
        <taxon>Actinomycetes</taxon>
        <taxon>Kitasatosporales</taxon>
        <taxon>Streptomycetaceae</taxon>
        <taxon>Streptomyces</taxon>
    </lineage>
</organism>
<dbReference type="InterPro" id="IPR015424">
    <property type="entry name" value="PyrdxlP-dep_Trfase"/>
</dbReference>
<evidence type="ECO:0000313" key="7">
    <source>
        <dbReference type="EMBL" id="QEU85478.1"/>
    </source>
</evidence>
<dbReference type="InterPro" id="IPR050596">
    <property type="entry name" value="AspAT/PAT-like"/>
</dbReference>
<keyword evidence="8" id="KW-1185">Reference proteome</keyword>
<dbReference type="InterPro" id="IPR004839">
    <property type="entry name" value="Aminotransferase_I/II_large"/>
</dbReference>
<dbReference type="SUPFAM" id="SSF53383">
    <property type="entry name" value="PLP-dependent transferases"/>
    <property type="match status" value="1"/>
</dbReference>
<feature type="domain" description="Aminotransferase class I/classII large" evidence="6">
    <location>
        <begin position="54"/>
        <end position="323"/>
    </location>
</feature>
<gene>
    <name evidence="7" type="ORF">CP969_12660</name>
</gene>
<dbReference type="EMBL" id="CP023700">
    <property type="protein sequence ID" value="QEU85478.1"/>
    <property type="molecule type" value="Genomic_DNA"/>
</dbReference>
<evidence type="ECO:0000256" key="1">
    <source>
        <dbReference type="ARBA" id="ARBA00001933"/>
    </source>
</evidence>
<evidence type="ECO:0000259" key="6">
    <source>
        <dbReference type="Pfam" id="PF00155"/>
    </source>
</evidence>
<comment type="similarity">
    <text evidence="2">Belongs to the class-I pyridoxal-phosphate-dependent aminotransferase family.</text>
</comment>
<sequence>MIIPPAQILGLHRGLDSTSRTNRTGRFLSGWQTTHPFSGRYLDGTQSLPQELSTLENYSFLSDSAALTDSITAFHTETDGVAYPGDGVYVSSGSSPLLLGFFLALREMGVEEVCYVPPVYYTCYYFCGALGIPMHRVGDGLLHGEHTELELPERRSALILCDPIWVFGTTVHPRQIERIAEWQRRTGSFVLVDGTFQYARWDRSSRAEPTARLEQDLTFRIVCPTKSLAVHGTRFAYLLLPPEFRESIRYACANSTGATGAANEHFALRIMEVMRSEESNDALVEHIQRERERLLATGVIRSEAALPEAGYYTFAVLDQAALKDAIVMDQRFFGIEGFADHVRVNLLHPGWTQP</sequence>
<evidence type="ECO:0000256" key="4">
    <source>
        <dbReference type="ARBA" id="ARBA00022679"/>
    </source>
</evidence>
<dbReference type="Gene3D" id="3.40.640.10">
    <property type="entry name" value="Type I PLP-dependent aspartate aminotransferase-like (Major domain)"/>
    <property type="match status" value="1"/>
</dbReference>
<dbReference type="Pfam" id="PF00155">
    <property type="entry name" value="Aminotran_1_2"/>
    <property type="match status" value="1"/>
</dbReference>
<accession>A0ABX6AEE9</accession>
<dbReference type="RefSeq" id="WP_016826506.1">
    <property type="nucleotide sequence ID" value="NZ_CP023700.1"/>
</dbReference>
<dbReference type="CDD" id="cd00609">
    <property type="entry name" value="AAT_like"/>
    <property type="match status" value="1"/>
</dbReference>
<name>A0ABX6AEE9_STRVD</name>
<evidence type="ECO:0000256" key="5">
    <source>
        <dbReference type="ARBA" id="ARBA00022898"/>
    </source>
</evidence>
<evidence type="ECO:0000313" key="8">
    <source>
        <dbReference type="Proteomes" id="UP000327143"/>
    </source>
</evidence>
<dbReference type="Proteomes" id="UP000327143">
    <property type="component" value="Chromosome"/>
</dbReference>
<dbReference type="InterPro" id="IPR015421">
    <property type="entry name" value="PyrdxlP-dep_Trfase_major"/>
</dbReference>
<protein>
    <submittedName>
        <fullName evidence="7">Pyridoxal phosphate-dependent aminotransferase</fullName>
    </submittedName>
</protein>
<evidence type="ECO:0000256" key="2">
    <source>
        <dbReference type="ARBA" id="ARBA00007441"/>
    </source>
</evidence>
<keyword evidence="3 7" id="KW-0032">Aminotransferase</keyword>
<dbReference type="PANTHER" id="PTHR46383">
    <property type="entry name" value="ASPARTATE AMINOTRANSFERASE"/>
    <property type="match status" value="1"/>
</dbReference>
<keyword evidence="5" id="KW-0663">Pyridoxal phosphate</keyword>